<accession>A0A9P4M190</accession>
<dbReference type="SUPFAM" id="SSF57180">
    <property type="entry name" value="Cellulose-binding domain"/>
    <property type="match status" value="1"/>
</dbReference>
<dbReference type="PROSITE" id="PS00562">
    <property type="entry name" value="CBM1_1"/>
    <property type="match status" value="1"/>
</dbReference>
<sequence length="423" mass="44118">MFFTKIAALAALTSTVAAAPLQQEWYQCGGINWTGSTECASGLSCQKQNDYYFQCLPATTTVASAAAAPSSSSVASPSGTTSAPSSSSTASSGSAGKVKYGGVNIAGFDFGCDTSGNCNTQNTLNPLTGATPPADDQMNHFANDDGLNAFRLPVGMQFLFNNDIDGDLDATNFAAYDKLVAACTSVADACVIDFHNYARWNGEIFGQGGPTNDQFAAAWSKVATKYADNSKVVFGIMNEPHDLDVPTWAGTVQAAVTAIRKAGATSQMILLPGDGYTSAATFVSNGNAAALSNITNLDGSTDNLVFDVHKYLDSDNSGTSTECVTNNIDDAFSPLADWLRENKRMAFNTETGGGNTDSCVTDLSQQLAFVNKNSDVYVGYLTWAAGGFDQTYALVDTPIVSGSTLTDNEIVAKVLVPAFSGSA</sequence>
<dbReference type="GO" id="GO:0008810">
    <property type="term" value="F:cellulase activity"/>
    <property type="evidence" value="ECO:0007669"/>
    <property type="project" value="UniProtKB-EC"/>
</dbReference>
<evidence type="ECO:0000256" key="4">
    <source>
        <dbReference type="ARBA" id="ARBA00022729"/>
    </source>
</evidence>
<dbReference type="EMBL" id="ML978139">
    <property type="protein sequence ID" value="KAF2093160.1"/>
    <property type="molecule type" value="Genomic_DNA"/>
</dbReference>
<dbReference type="OrthoDB" id="5823761at2759"/>
<comment type="similarity">
    <text evidence="2 13">Belongs to the glycosyl hydrolase 5 (cellulase A) family.</text>
</comment>
<dbReference type="Pfam" id="PF00150">
    <property type="entry name" value="Cellulase"/>
    <property type="match status" value="1"/>
</dbReference>
<evidence type="ECO:0000256" key="8">
    <source>
        <dbReference type="ARBA" id="ARBA00023283"/>
    </source>
</evidence>
<dbReference type="InterPro" id="IPR018087">
    <property type="entry name" value="Glyco_hydro_5_CS"/>
</dbReference>
<evidence type="ECO:0000256" key="15">
    <source>
        <dbReference type="SAM" id="SignalP"/>
    </source>
</evidence>
<comment type="caution">
    <text evidence="17">The sequence shown here is derived from an EMBL/GenBank/DDBJ whole genome shotgun (WGS) entry which is preliminary data.</text>
</comment>
<reference evidence="17" key="1">
    <citation type="journal article" date="2020" name="Stud. Mycol.">
        <title>101 Dothideomycetes genomes: a test case for predicting lifestyles and emergence of pathogens.</title>
        <authorList>
            <person name="Haridas S."/>
            <person name="Albert R."/>
            <person name="Binder M."/>
            <person name="Bloem J."/>
            <person name="Labutti K."/>
            <person name="Salamov A."/>
            <person name="Andreopoulos B."/>
            <person name="Baker S."/>
            <person name="Barry K."/>
            <person name="Bills G."/>
            <person name="Bluhm B."/>
            <person name="Cannon C."/>
            <person name="Castanera R."/>
            <person name="Culley D."/>
            <person name="Daum C."/>
            <person name="Ezra D."/>
            <person name="Gonzalez J."/>
            <person name="Henrissat B."/>
            <person name="Kuo A."/>
            <person name="Liang C."/>
            <person name="Lipzen A."/>
            <person name="Lutzoni F."/>
            <person name="Magnuson J."/>
            <person name="Mondo S."/>
            <person name="Nolan M."/>
            <person name="Ohm R."/>
            <person name="Pangilinan J."/>
            <person name="Park H.-J."/>
            <person name="Ramirez L."/>
            <person name="Alfaro M."/>
            <person name="Sun H."/>
            <person name="Tritt A."/>
            <person name="Yoshinaga Y."/>
            <person name="Zwiers L.-H."/>
            <person name="Turgeon B."/>
            <person name="Goodwin S."/>
            <person name="Spatafora J."/>
            <person name="Crous P."/>
            <person name="Grigoriev I."/>
        </authorList>
    </citation>
    <scope>NUCLEOTIDE SEQUENCE</scope>
    <source>
        <strain evidence="17">CBS 133067</strain>
    </source>
</reference>
<dbReference type="GO" id="GO:0005576">
    <property type="term" value="C:extracellular region"/>
    <property type="evidence" value="ECO:0007669"/>
    <property type="project" value="InterPro"/>
</dbReference>
<comment type="catalytic activity">
    <reaction evidence="1">
        <text>Endohydrolysis of (1-&gt;4)-beta-D-glucosidic linkages in cellulose, lichenin and cereal beta-D-glucans.</text>
        <dbReference type="EC" id="3.2.1.4"/>
    </reaction>
</comment>
<feature type="domain" description="CBM1" evidence="16">
    <location>
        <begin position="20"/>
        <end position="56"/>
    </location>
</feature>
<dbReference type="EC" id="3.2.1.4" evidence="3"/>
<evidence type="ECO:0000256" key="1">
    <source>
        <dbReference type="ARBA" id="ARBA00000966"/>
    </source>
</evidence>
<comment type="function">
    <text evidence="11">Endoglucanase (EG) that cleaves the internal beta-1,4-glucosidic bonds in cellulose. The degradation of cellulose involves an interplay between different cellulolytic enzymes. Hydrolysis starts with EGs, which cut internal glycosidic linkages to reduce the polymerization degree of the substrate and creates new chain ends for exocellobiohydrolases (CBHs). The CBH release the disaccharide cellobiose from the non-reducing end of the cellulose polymer chain. Finally, beta-1,4-glucosidases hydrolyze the cellobiose and other short cello-oligosaccharides into glucose units.</text>
</comment>
<evidence type="ECO:0000256" key="11">
    <source>
        <dbReference type="ARBA" id="ARBA00059691"/>
    </source>
</evidence>
<feature type="signal peptide" evidence="15">
    <location>
        <begin position="1"/>
        <end position="18"/>
    </location>
</feature>
<protein>
    <recommendedName>
        <fullName evidence="12">Endoglucanase EG-II</fullName>
        <ecNumber evidence="3">3.2.1.4</ecNumber>
    </recommendedName>
</protein>
<dbReference type="AlphaFoldDB" id="A0A9P4M190"/>
<evidence type="ECO:0000256" key="10">
    <source>
        <dbReference type="ARBA" id="ARBA00023326"/>
    </source>
</evidence>
<dbReference type="InterPro" id="IPR001547">
    <property type="entry name" value="Glyco_hydro_5"/>
</dbReference>
<evidence type="ECO:0000313" key="18">
    <source>
        <dbReference type="Proteomes" id="UP000799772"/>
    </source>
</evidence>
<organism evidence="17 18">
    <name type="scientific">Rhizodiscina lignyota</name>
    <dbReference type="NCBI Taxonomy" id="1504668"/>
    <lineage>
        <taxon>Eukaryota</taxon>
        <taxon>Fungi</taxon>
        <taxon>Dikarya</taxon>
        <taxon>Ascomycota</taxon>
        <taxon>Pezizomycotina</taxon>
        <taxon>Dothideomycetes</taxon>
        <taxon>Pleosporomycetidae</taxon>
        <taxon>Aulographales</taxon>
        <taxon>Rhizodiscinaceae</taxon>
        <taxon>Rhizodiscina</taxon>
    </lineage>
</organism>
<dbReference type="Pfam" id="PF00734">
    <property type="entry name" value="CBM_1"/>
    <property type="match status" value="1"/>
</dbReference>
<dbReference type="InterPro" id="IPR000254">
    <property type="entry name" value="CBD"/>
</dbReference>
<dbReference type="GO" id="GO:0030248">
    <property type="term" value="F:cellulose binding"/>
    <property type="evidence" value="ECO:0007669"/>
    <property type="project" value="InterPro"/>
</dbReference>
<evidence type="ECO:0000256" key="9">
    <source>
        <dbReference type="ARBA" id="ARBA00023295"/>
    </source>
</evidence>
<keyword evidence="6" id="KW-0136">Cellulose degradation</keyword>
<evidence type="ECO:0000256" key="2">
    <source>
        <dbReference type="ARBA" id="ARBA00005641"/>
    </source>
</evidence>
<keyword evidence="8" id="KW-0873">Pyrrolidone carboxylic acid</keyword>
<feature type="region of interest" description="Disordered" evidence="14">
    <location>
        <begin position="70"/>
        <end position="95"/>
    </location>
</feature>
<feature type="chain" id="PRO_5040286434" description="Endoglucanase EG-II" evidence="15">
    <location>
        <begin position="19"/>
        <end position="423"/>
    </location>
</feature>
<dbReference type="Gene3D" id="3.20.20.80">
    <property type="entry name" value="Glycosidases"/>
    <property type="match status" value="1"/>
</dbReference>
<evidence type="ECO:0000256" key="5">
    <source>
        <dbReference type="ARBA" id="ARBA00022801"/>
    </source>
</evidence>
<dbReference type="PANTHER" id="PTHR34142:SF5">
    <property type="entry name" value="CBM1 DOMAIN-CONTAINING PROTEIN"/>
    <property type="match status" value="1"/>
</dbReference>
<dbReference type="PANTHER" id="PTHR34142">
    <property type="entry name" value="ENDO-BETA-1,4-GLUCANASE A"/>
    <property type="match status" value="1"/>
</dbReference>
<evidence type="ECO:0000313" key="17">
    <source>
        <dbReference type="EMBL" id="KAF2093160.1"/>
    </source>
</evidence>
<keyword evidence="9 13" id="KW-0326">Glycosidase</keyword>
<dbReference type="SMART" id="SM00236">
    <property type="entry name" value="fCBD"/>
    <property type="match status" value="1"/>
</dbReference>
<evidence type="ECO:0000256" key="6">
    <source>
        <dbReference type="ARBA" id="ARBA00023001"/>
    </source>
</evidence>
<keyword evidence="4 15" id="KW-0732">Signal</keyword>
<dbReference type="PROSITE" id="PS51164">
    <property type="entry name" value="CBM1_2"/>
    <property type="match status" value="1"/>
</dbReference>
<dbReference type="FunFam" id="3.20.20.80:FF:000124">
    <property type="entry name" value="Exported cellulase"/>
    <property type="match status" value="1"/>
</dbReference>
<keyword evidence="7" id="KW-0119">Carbohydrate metabolism</keyword>
<evidence type="ECO:0000256" key="14">
    <source>
        <dbReference type="SAM" id="MobiDB-lite"/>
    </source>
</evidence>
<dbReference type="GO" id="GO:0030245">
    <property type="term" value="P:cellulose catabolic process"/>
    <property type="evidence" value="ECO:0007669"/>
    <property type="project" value="UniProtKB-KW"/>
</dbReference>
<evidence type="ECO:0000259" key="16">
    <source>
        <dbReference type="PROSITE" id="PS51164"/>
    </source>
</evidence>
<dbReference type="InterPro" id="IPR035971">
    <property type="entry name" value="CBD_sf"/>
</dbReference>
<name>A0A9P4M190_9PEZI</name>
<evidence type="ECO:0000256" key="13">
    <source>
        <dbReference type="RuleBase" id="RU361153"/>
    </source>
</evidence>
<keyword evidence="18" id="KW-1185">Reference proteome</keyword>
<gene>
    <name evidence="17" type="ORF">NA57DRAFT_69264</name>
</gene>
<dbReference type="InterPro" id="IPR017853">
    <property type="entry name" value="GH"/>
</dbReference>
<keyword evidence="10" id="KW-0624">Polysaccharide degradation</keyword>
<evidence type="ECO:0000256" key="7">
    <source>
        <dbReference type="ARBA" id="ARBA00023277"/>
    </source>
</evidence>
<proteinExistence type="inferred from homology"/>
<dbReference type="PROSITE" id="PS00659">
    <property type="entry name" value="GLYCOSYL_HYDROL_F5"/>
    <property type="match status" value="1"/>
</dbReference>
<keyword evidence="5 13" id="KW-0378">Hydrolase</keyword>
<dbReference type="Proteomes" id="UP000799772">
    <property type="component" value="Unassembled WGS sequence"/>
</dbReference>
<dbReference type="SUPFAM" id="SSF51445">
    <property type="entry name" value="(Trans)glycosidases"/>
    <property type="match status" value="1"/>
</dbReference>
<evidence type="ECO:0000256" key="12">
    <source>
        <dbReference type="ARBA" id="ARBA00074271"/>
    </source>
</evidence>
<evidence type="ECO:0000256" key="3">
    <source>
        <dbReference type="ARBA" id="ARBA00012601"/>
    </source>
</evidence>